<dbReference type="OrthoDB" id="9783294at2"/>
<dbReference type="STRING" id="1428628.WN71_031370"/>
<dbReference type="Gene3D" id="3.40.630.10">
    <property type="entry name" value="Zn peptidases"/>
    <property type="match status" value="1"/>
</dbReference>
<gene>
    <name evidence="5" type="ORF">WN71_031370</name>
</gene>
<dbReference type="EMBL" id="LAVA02000090">
    <property type="protein sequence ID" value="OIJ63908.1"/>
    <property type="molecule type" value="Genomic_DNA"/>
</dbReference>
<dbReference type="Pfam" id="PF07687">
    <property type="entry name" value="M20_dimer"/>
    <property type="match status" value="1"/>
</dbReference>
<evidence type="ECO:0000256" key="3">
    <source>
        <dbReference type="PIRSR" id="PIRSR037238-1"/>
    </source>
</evidence>
<dbReference type="InterPro" id="IPR011650">
    <property type="entry name" value="Peptidase_M20_dimer"/>
</dbReference>
<proteinExistence type="predicted"/>
<feature type="domain" description="Peptidase M20 dimerisation" evidence="4">
    <location>
        <begin position="193"/>
        <end position="284"/>
    </location>
</feature>
<evidence type="ECO:0000256" key="2">
    <source>
        <dbReference type="ARBA" id="ARBA00022801"/>
    </source>
</evidence>
<keyword evidence="6" id="KW-1185">Reference proteome</keyword>
<dbReference type="AlphaFoldDB" id="A0A1J4NQN6"/>
<feature type="active site" description="Proton acceptor" evidence="3">
    <location>
        <position position="158"/>
    </location>
</feature>
<dbReference type="InterPro" id="IPR002933">
    <property type="entry name" value="Peptidase_M20"/>
</dbReference>
<keyword evidence="2" id="KW-0378">Hydrolase</keyword>
<accession>A0A1J4NQN6</accession>
<protein>
    <recommendedName>
        <fullName evidence="4">Peptidase M20 dimerisation domain-containing protein</fullName>
    </recommendedName>
</protein>
<dbReference type="RefSeq" id="WP_046583869.1">
    <property type="nucleotide sequence ID" value="NZ_LAVA02000090.1"/>
</dbReference>
<evidence type="ECO:0000313" key="5">
    <source>
        <dbReference type="EMBL" id="OIJ63908.1"/>
    </source>
</evidence>
<dbReference type="Pfam" id="PF01546">
    <property type="entry name" value="Peptidase_M20"/>
    <property type="match status" value="1"/>
</dbReference>
<organism evidence="5 6">
    <name type="scientific">Streptomyces mangrovisoli</name>
    <dbReference type="NCBI Taxonomy" id="1428628"/>
    <lineage>
        <taxon>Bacteria</taxon>
        <taxon>Bacillati</taxon>
        <taxon>Actinomycetota</taxon>
        <taxon>Actinomycetes</taxon>
        <taxon>Kitasatosporales</taxon>
        <taxon>Streptomycetaceae</taxon>
        <taxon>Streptomyces</taxon>
    </lineage>
</organism>
<feature type="active site" evidence="3">
    <location>
        <position position="95"/>
    </location>
</feature>
<dbReference type="SUPFAM" id="SSF53187">
    <property type="entry name" value="Zn-dependent exopeptidases"/>
    <property type="match status" value="1"/>
</dbReference>
<sequence>MAEPTELLALSRTFGDPVLERWERLVSLETPSADADRTAVFGRELAAGLAATADRIEHPPGPGGDHLVAHWNGRGTPSPDDGAPPGHTLLVAHSDTVFPAGTAARRPFTLAEDGDTVTGPGVFDMKGSLVAVELAMDLLARTGAAPRRPVRMVVVNDEEIGSPDGSRLVARHAEGARAVLGLEPPLPGGALKIGRRGVARVLLSVRGVSAHAGLDAALGVSAIDELVDQLAALRATAASLPDAALNVGTVTGGTRANVVADHAEAEIGLRYATPETEQALLKAVLEPTPVRQRAHLSTRRLSHRPAWAMDPGNPLAAELVALAGTLDLELPLGSSGGAGDTNLTGALGIPTVDGLGPAGAGAHGEDEHASLSSLLERAALIAAFLQSH</sequence>
<dbReference type="InterPro" id="IPR050072">
    <property type="entry name" value="Peptidase_M20A"/>
</dbReference>
<dbReference type="PIRSF" id="PIRSF037238">
    <property type="entry name" value="Carboxypeptidase_G2"/>
    <property type="match status" value="1"/>
</dbReference>
<keyword evidence="1" id="KW-0479">Metal-binding</keyword>
<dbReference type="Gene3D" id="3.30.70.360">
    <property type="match status" value="1"/>
</dbReference>
<dbReference type="PANTHER" id="PTHR43808:SF9">
    <property type="entry name" value="BLL0789 PROTEIN"/>
    <property type="match status" value="1"/>
</dbReference>
<name>A0A1J4NQN6_9ACTN</name>
<dbReference type="GO" id="GO:0016787">
    <property type="term" value="F:hydrolase activity"/>
    <property type="evidence" value="ECO:0007669"/>
    <property type="project" value="UniProtKB-KW"/>
</dbReference>
<dbReference type="SUPFAM" id="SSF55031">
    <property type="entry name" value="Bacterial exopeptidase dimerisation domain"/>
    <property type="match status" value="1"/>
</dbReference>
<evidence type="ECO:0000313" key="6">
    <source>
        <dbReference type="Proteomes" id="UP000034196"/>
    </source>
</evidence>
<dbReference type="GO" id="GO:0046872">
    <property type="term" value="F:metal ion binding"/>
    <property type="evidence" value="ECO:0007669"/>
    <property type="project" value="UniProtKB-KW"/>
</dbReference>
<reference evidence="5" key="1">
    <citation type="submission" date="2016-10" db="EMBL/GenBank/DDBJ databases">
        <title>Genome sequence of Streptomyces mangrovisoli MUSC 149.</title>
        <authorList>
            <person name="Lee L.-H."/>
            <person name="Ser H.-L."/>
        </authorList>
    </citation>
    <scope>NUCLEOTIDE SEQUENCE [LARGE SCALE GENOMIC DNA]</scope>
    <source>
        <strain evidence="5">MUSC 149</strain>
    </source>
</reference>
<dbReference type="PANTHER" id="PTHR43808">
    <property type="entry name" value="ACETYLORNITHINE DEACETYLASE"/>
    <property type="match status" value="1"/>
</dbReference>
<evidence type="ECO:0000259" key="4">
    <source>
        <dbReference type="Pfam" id="PF07687"/>
    </source>
</evidence>
<dbReference type="InterPro" id="IPR017150">
    <property type="entry name" value="Pept_M20_glutamate_carboxypep"/>
</dbReference>
<dbReference type="Proteomes" id="UP000034196">
    <property type="component" value="Unassembled WGS sequence"/>
</dbReference>
<comment type="caution">
    <text evidence="5">The sequence shown here is derived from an EMBL/GenBank/DDBJ whole genome shotgun (WGS) entry which is preliminary data.</text>
</comment>
<evidence type="ECO:0000256" key="1">
    <source>
        <dbReference type="ARBA" id="ARBA00022723"/>
    </source>
</evidence>
<dbReference type="InterPro" id="IPR036264">
    <property type="entry name" value="Bact_exopeptidase_dim_dom"/>
</dbReference>